<dbReference type="PANTHER" id="PTHR48081">
    <property type="entry name" value="AB HYDROLASE SUPERFAMILY PROTEIN C4A8.06C"/>
    <property type="match status" value="1"/>
</dbReference>
<proteinExistence type="inferred from homology"/>
<name>A0A2S0KFU7_9ACTN</name>
<evidence type="ECO:0000313" key="5">
    <source>
        <dbReference type="EMBL" id="AVM00549.1"/>
    </source>
</evidence>
<dbReference type="Gene3D" id="3.40.50.1820">
    <property type="entry name" value="alpha/beta hydrolase"/>
    <property type="match status" value="1"/>
</dbReference>
<evidence type="ECO:0000256" key="2">
    <source>
        <dbReference type="ARBA" id="ARBA00022801"/>
    </source>
</evidence>
<keyword evidence="2 5" id="KW-0378">Hydrolase</keyword>
<dbReference type="PROSITE" id="PS01174">
    <property type="entry name" value="LIPASE_GDXG_SER"/>
    <property type="match status" value="1"/>
</dbReference>
<reference evidence="5 6" key="1">
    <citation type="submission" date="2018-03" db="EMBL/GenBank/DDBJ databases">
        <title>Characteristics and genome of n-alkane degrading marine bacteria Gordonia iterans isolated from crude oil contaminated in Tae-an, South Korea.</title>
        <authorList>
            <person name="Lee S.-S."/>
            <person name="Kim H."/>
        </authorList>
    </citation>
    <scope>NUCLEOTIDE SEQUENCE [LARGE SCALE GENOMIC DNA]</scope>
    <source>
        <strain evidence="5 6">Co17</strain>
    </source>
</reference>
<evidence type="ECO:0000313" key="6">
    <source>
        <dbReference type="Proteomes" id="UP000239814"/>
    </source>
</evidence>
<dbReference type="GO" id="GO:0016787">
    <property type="term" value="F:hydrolase activity"/>
    <property type="evidence" value="ECO:0007669"/>
    <property type="project" value="UniProtKB-KW"/>
</dbReference>
<keyword evidence="6" id="KW-1185">Reference proteome</keyword>
<comment type="similarity">
    <text evidence="1">Belongs to the 'GDXG' lipolytic enzyme family.</text>
</comment>
<dbReference type="EMBL" id="CP027433">
    <property type="protein sequence ID" value="AVM00549.1"/>
    <property type="molecule type" value="Genomic_DNA"/>
</dbReference>
<dbReference type="KEGG" id="git:C6V83_09970"/>
<dbReference type="AlphaFoldDB" id="A0A2S0KFU7"/>
<dbReference type="PANTHER" id="PTHR48081:SF8">
    <property type="entry name" value="ALPHA_BETA HYDROLASE FOLD-3 DOMAIN-CONTAINING PROTEIN-RELATED"/>
    <property type="match status" value="1"/>
</dbReference>
<dbReference type="InterPro" id="IPR050300">
    <property type="entry name" value="GDXG_lipolytic_enzyme"/>
</dbReference>
<evidence type="ECO:0000256" key="1">
    <source>
        <dbReference type="ARBA" id="ARBA00010515"/>
    </source>
</evidence>
<evidence type="ECO:0000259" key="4">
    <source>
        <dbReference type="Pfam" id="PF07859"/>
    </source>
</evidence>
<feature type="active site" evidence="3">
    <location>
        <position position="210"/>
    </location>
</feature>
<evidence type="ECO:0000256" key="3">
    <source>
        <dbReference type="PROSITE-ProRule" id="PRU10038"/>
    </source>
</evidence>
<feature type="domain" description="Alpha/beta hydrolase fold-3" evidence="4">
    <location>
        <begin position="136"/>
        <end position="334"/>
    </location>
</feature>
<dbReference type="OrthoDB" id="128186at2"/>
<dbReference type="SUPFAM" id="SSF53474">
    <property type="entry name" value="alpha/beta-Hydrolases"/>
    <property type="match status" value="1"/>
</dbReference>
<dbReference type="Pfam" id="PF07859">
    <property type="entry name" value="Abhydrolase_3"/>
    <property type="match status" value="1"/>
</dbReference>
<dbReference type="InterPro" id="IPR033140">
    <property type="entry name" value="Lipase_GDXG_put_SER_AS"/>
</dbReference>
<dbReference type="InterPro" id="IPR013094">
    <property type="entry name" value="AB_hydrolase_3"/>
</dbReference>
<sequence length="369" mass="39723">MVMADRDGVKSASGAAAFLTMSGLAHTLVNGVARVPFRKPWQGPSGLLDNLGHAVTRQAARTVAGYSLGLPISEFRSMERTVDRLARAVLPPVVGHFGQVEIETEVIAGVEGIWCRAKDRVQVDDDGDALPVRATVLYLHGGSFFGSTPMMYSMFAAALVRISGCEVFIPDFREAPEFPFPAGMHDVADVYRALLDRGVPAEHLILAGDSSGGGLATSLIQYLHDEGLPAPAALALFSPEVDMDLSRPSITENASTDILPWSLSVAPYLRGIQPHDGRVSAVDADMDPAWYPPTFVSWGSAEMFRDGIEAFADRLHESGVPLKAIEEEGMFHIFPILMPWAEATKRVLRGLADVAGDHAQPVHPDRTAS</sequence>
<dbReference type="RefSeq" id="WP_105942277.1">
    <property type="nucleotide sequence ID" value="NZ_CP027433.1"/>
</dbReference>
<gene>
    <name evidence="5" type="ORF">C6V83_09970</name>
</gene>
<dbReference type="Proteomes" id="UP000239814">
    <property type="component" value="Chromosome"/>
</dbReference>
<protein>
    <submittedName>
        <fullName evidence="5">Alpha/beta hydrolase</fullName>
    </submittedName>
</protein>
<dbReference type="InterPro" id="IPR029058">
    <property type="entry name" value="AB_hydrolase_fold"/>
</dbReference>
<accession>A0A2S0KFU7</accession>
<organism evidence="5 6">
    <name type="scientific">Gordonia iterans</name>
    <dbReference type="NCBI Taxonomy" id="1004901"/>
    <lineage>
        <taxon>Bacteria</taxon>
        <taxon>Bacillati</taxon>
        <taxon>Actinomycetota</taxon>
        <taxon>Actinomycetes</taxon>
        <taxon>Mycobacteriales</taxon>
        <taxon>Gordoniaceae</taxon>
        <taxon>Gordonia</taxon>
    </lineage>
</organism>